<organism evidence="1 2">
    <name type="scientific">Salipaludibacillus aurantiacus</name>
    <dbReference type="NCBI Taxonomy" id="1601833"/>
    <lineage>
        <taxon>Bacteria</taxon>
        <taxon>Bacillati</taxon>
        <taxon>Bacillota</taxon>
        <taxon>Bacilli</taxon>
        <taxon>Bacillales</taxon>
        <taxon>Bacillaceae</taxon>
    </lineage>
</organism>
<accession>A0A1H9QQB7</accession>
<dbReference type="Proteomes" id="UP000198571">
    <property type="component" value="Unassembled WGS sequence"/>
</dbReference>
<gene>
    <name evidence="1" type="ORF">SAMN05518684_102299</name>
</gene>
<dbReference type="RefSeq" id="WP_093047622.1">
    <property type="nucleotide sequence ID" value="NZ_FOGT01000002.1"/>
</dbReference>
<evidence type="ECO:0000313" key="1">
    <source>
        <dbReference type="EMBL" id="SER62029.1"/>
    </source>
</evidence>
<dbReference type="InterPro" id="IPR014916">
    <property type="entry name" value="KapB"/>
</dbReference>
<keyword evidence="1" id="KW-0808">Transferase</keyword>
<protein>
    <submittedName>
        <fullName evidence="1">Kinase-associated protein B</fullName>
    </submittedName>
</protein>
<dbReference type="Pfam" id="PF08810">
    <property type="entry name" value="KapB"/>
    <property type="match status" value="1"/>
</dbReference>
<evidence type="ECO:0000313" key="2">
    <source>
        <dbReference type="Proteomes" id="UP000198571"/>
    </source>
</evidence>
<dbReference type="EMBL" id="FOGT01000002">
    <property type="protein sequence ID" value="SER62029.1"/>
    <property type="molecule type" value="Genomic_DNA"/>
</dbReference>
<dbReference type="InterPro" id="IPR038080">
    <property type="entry name" value="KapB_sf"/>
</dbReference>
<name>A0A1H9QQB7_9BACI</name>
<reference evidence="2" key="1">
    <citation type="submission" date="2016-10" db="EMBL/GenBank/DDBJ databases">
        <authorList>
            <person name="Varghese N."/>
            <person name="Submissions S."/>
        </authorList>
    </citation>
    <scope>NUCLEOTIDE SEQUENCE [LARGE SCALE GENOMIC DNA]</scope>
    <source>
        <strain evidence="2">S9</strain>
    </source>
</reference>
<sequence length="128" mass="14198">MENKLAEGQIVTGIYKTGKYTGEIISVNEARSTAVVKVLAVNKHPVQGDLHNPGSTNVPLFHERKALSFNEKTNIPLAYIKPYTGSVPEYDSSLKTAVEKQKKELEEDGSAWAKKALETLEEVAKDYY</sequence>
<dbReference type="GO" id="GO:0016301">
    <property type="term" value="F:kinase activity"/>
    <property type="evidence" value="ECO:0007669"/>
    <property type="project" value="UniProtKB-KW"/>
</dbReference>
<keyword evidence="1" id="KW-0418">Kinase</keyword>
<dbReference type="SUPFAM" id="SSF141251">
    <property type="entry name" value="Kinase-associated protein B-like"/>
    <property type="match status" value="1"/>
</dbReference>
<dbReference type="Gene3D" id="2.30.30.430">
    <property type="entry name" value="Kinase associated protein B domain"/>
    <property type="match status" value="1"/>
</dbReference>
<dbReference type="AlphaFoldDB" id="A0A1H9QQB7"/>
<dbReference type="STRING" id="1601833.SAMN05518684_102299"/>
<keyword evidence="2" id="KW-1185">Reference proteome</keyword>
<dbReference type="SMART" id="SM01298">
    <property type="entry name" value="KapB"/>
    <property type="match status" value="1"/>
</dbReference>
<proteinExistence type="predicted"/>
<dbReference type="OrthoDB" id="2407789at2"/>